<dbReference type="STRING" id="111780.Sta7437_1566"/>
<accession>K9XRJ2</accession>
<dbReference type="PATRIC" id="fig|111780.3.peg.1632"/>
<sequence>MNKKIYNHDIMICTHEAVRGNYLFSGRVLGTTEPEDLIQLHPDLKSQWQFITAHYDRIGLSHSKNVIWDVSHTLMSDYPDYDISVFIFGDVVDNHSNDHKWFHQIDPKWFEVVEYVNSKNNFIKLAEKLGVKVPQTKCFDTKTKIANWDDLIYPCYLKPAVSVDGVGIYRCQDQQQLKEALKEFDDKVPLQIQQEINSFNFLNLQYRINKQGLERFAATEQVLDGYAHQGNRYPTKHQPWSIVQPMAEWMYQQGMKEIFAFDVAVVETETEPSYYAIECNPRFNGASYPTGIAQKLQIPSWTCENFETKYRSLAEIDLKDIELDLSKQTGVIMVNWGTILMGKIGILLAGTVAQQKDLRTIIKQRL</sequence>
<gene>
    <name evidence="3" type="ordered locus">Sta7437_1566</name>
</gene>
<dbReference type="PANTHER" id="PTHR37018">
    <property type="entry name" value="CULTURE SPECIFIC PROTEIN, PUTATIVE (AFU_ORTHOLOGUE AFUA_2G00130)-RELATED"/>
    <property type="match status" value="1"/>
</dbReference>
<evidence type="ECO:0000313" key="3">
    <source>
        <dbReference type="EMBL" id="AFZ35133.1"/>
    </source>
</evidence>
<dbReference type="KEGG" id="scs:Sta7437_1566"/>
<proteinExistence type="predicted"/>
<dbReference type="SUPFAM" id="SSF56059">
    <property type="entry name" value="Glutathione synthetase ATP-binding domain-like"/>
    <property type="match status" value="1"/>
</dbReference>
<dbReference type="Proteomes" id="UP000010473">
    <property type="component" value="Chromosome"/>
</dbReference>
<organism evidence="3 4">
    <name type="scientific">Stanieria cyanosphaera (strain ATCC 29371 / PCC 7437)</name>
    <dbReference type="NCBI Taxonomy" id="111780"/>
    <lineage>
        <taxon>Bacteria</taxon>
        <taxon>Bacillati</taxon>
        <taxon>Cyanobacteriota</taxon>
        <taxon>Cyanophyceae</taxon>
        <taxon>Pleurocapsales</taxon>
        <taxon>Dermocarpellaceae</taxon>
        <taxon>Stanieria</taxon>
    </lineage>
</organism>
<keyword evidence="1" id="KW-0067">ATP-binding</keyword>
<dbReference type="GO" id="GO:0046872">
    <property type="term" value="F:metal ion binding"/>
    <property type="evidence" value="ECO:0007669"/>
    <property type="project" value="InterPro"/>
</dbReference>
<dbReference type="EMBL" id="CP003653">
    <property type="protein sequence ID" value="AFZ35133.1"/>
    <property type="molecule type" value="Genomic_DNA"/>
</dbReference>
<evidence type="ECO:0000313" key="4">
    <source>
        <dbReference type="Proteomes" id="UP000010473"/>
    </source>
</evidence>
<dbReference type="GO" id="GO:0005524">
    <property type="term" value="F:ATP binding"/>
    <property type="evidence" value="ECO:0007669"/>
    <property type="project" value="UniProtKB-UniRule"/>
</dbReference>
<dbReference type="RefSeq" id="WP_015192804.1">
    <property type="nucleotide sequence ID" value="NC_019748.1"/>
</dbReference>
<evidence type="ECO:0000259" key="2">
    <source>
        <dbReference type="PROSITE" id="PS50975"/>
    </source>
</evidence>
<protein>
    <submittedName>
        <fullName evidence="3">ATP-grasp fold domain protein, DUF201-type</fullName>
    </submittedName>
</protein>
<dbReference type="eggNOG" id="COG2232">
    <property type="taxonomic scope" value="Bacteria"/>
</dbReference>
<dbReference type="InterPro" id="IPR013815">
    <property type="entry name" value="ATP_grasp_subdomain_1"/>
</dbReference>
<dbReference type="AlphaFoldDB" id="K9XRJ2"/>
<keyword evidence="1" id="KW-0547">Nucleotide-binding</keyword>
<dbReference type="InterPro" id="IPR053269">
    <property type="entry name" value="Asp-Met_ligase"/>
</dbReference>
<evidence type="ECO:0000256" key="1">
    <source>
        <dbReference type="PROSITE-ProRule" id="PRU00409"/>
    </source>
</evidence>
<dbReference type="PROSITE" id="PS50975">
    <property type="entry name" value="ATP_GRASP"/>
    <property type="match status" value="1"/>
</dbReference>
<dbReference type="HOGENOM" id="CLU_756281_0_0_3"/>
<dbReference type="Gene3D" id="3.30.1490.20">
    <property type="entry name" value="ATP-grasp fold, A domain"/>
    <property type="match status" value="1"/>
</dbReference>
<name>K9XRJ2_STAC7</name>
<reference evidence="4" key="1">
    <citation type="journal article" date="2013" name="Proc. Natl. Acad. Sci. U.S.A.">
        <title>Improving the coverage of the cyanobacterial phylum using diversity-driven genome sequencing.</title>
        <authorList>
            <person name="Shih P.M."/>
            <person name="Wu D."/>
            <person name="Latifi A."/>
            <person name="Axen S.D."/>
            <person name="Fewer D.P."/>
            <person name="Talla E."/>
            <person name="Calteau A."/>
            <person name="Cai F."/>
            <person name="Tandeau de Marsac N."/>
            <person name="Rippka R."/>
            <person name="Herdman M."/>
            <person name="Sivonen K."/>
            <person name="Coursin T."/>
            <person name="Laurent T."/>
            <person name="Goodwin L."/>
            <person name="Nolan M."/>
            <person name="Davenport K.W."/>
            <person name="Han C.S."/>
            <person name="Rubin E.M."/>
            <person name="Eisen J.A."/>
            <person name="Woyke T."/>
            <person name="Gugger M."/>
            <person name="Kerfeld C.A."/>
        </authorList>
    </citation>
    <scope>NUCLEOTIDE SEQUENCE [LARGE SCALE GENOMIC DNA]</scope>
    <source>
        <strain evidence="4">ATCC 29371 / PCC 7437</strain>
    </source>
</reference>
<dbReference type="PANTHER" id="PTHR37018:SF1">
    <property type="entry name" value="CULTURE SPECIFIC PROTEIN, PUTATIVE (AFU_ORTHOLOGUE AFUA_2G00130)-RELATED"/>
    <property type="match status" value="1"/>
</dbReference>
<keyword evidence="4" id="KW-1185">Reference proteome</keyword>
<dbReference type="OrthoDB" id="5762792at2"/>
<feature type="domain" description="ATP-grasp" evidence="2">
    <location>
        <begin position="123"/>
        <end position="322"/>
    </location>
</feature>
<dbReference type="InterPro" id="IPR011761">
    <property type="entry name" value="ATP-grasp"/>
</dbReference>